<sequence>MDDIDGYEAEDLFTYCIENEILQDSSEPSNDNTNVVNALQEPFVVNQDPGKNSSQSPPQINHHCCYECGDSLEDIFCHQCTCELCVNGAHYGYNCPPKVPIVPNLEPFNNQTVDELPQTVPSFDPTCYSGDGNSFTYDSKSNIVYDSPNDRPTICYDDDDDDEDYAIVVTPNEFIKSSVENLVPIPSESKGIHDNMCDVPFHDNYPPLDVSKDQFEDFSDSNDDSTSIDDDSFSIDNIEYVEASPLDSELVSSKVMEIVITEVGGIDDDILLTIKDDILREKLLNINLLIANIEALKDNPTPSSNSMTKSSSTSLHSLLEETNTFDNSLTEFVTFCFDLEEISSGSTTTSSDISLPEYKAFYDDHVKEISSGSTITHSNSSLYDSFIFDLSINPFPTADRSDFYEFADELAHIMSPQEYDCFCFKNEPNSGDFTMDVVEDIFPTTEPRVHDALPTHLPFQLNMDFILSSESVFAYVVWMFLPFLSYSVAPQYLLSFRNEDTIFDPGISSYHIFYFMSNVSHQSGTFI</sequence>
<gene>
    <name evidence="1" type="ORF">Tci_000846</name>
</gene>
<protein>
    <submittedName>
        <fullName evidence="1">Uncharacterized protein</fullName>
    </submittedName>
</protein>
<dbReference type="EMBL" id="BKCJ010000026">
    <property type="protein sequence ID" value="GEU28868.1"/>
    <property type="molecule type" value="Genomic_DNA"/>
</dbReference>
<organism evidence="1">
    <name type="scientific">Tanacetum cinerariifolium</name>
    <name type="common">Dalmatian daisy</name>
    <name type="synonym">Chrysanthemum cinerariifolium</name>
    <dbReference type="NCBI Taxonomy" id="118510"/>
    <lineage>
        <taxon>Eukaryota</taxon>
        <taxon>Viridiplantae</taxon>
        <taxon>Streptophyta</taxon>
        <taxon>Embryophyta</taxon>
        <taxon>Tracheophyta</taxon>
        <taxon>Spermatophyta</taxon>
        <taxon>Magnoliopsida</taxon>
        <taxon>eudicotyledons</taxon>
        <taxon>Gunneridae</taxon>
        <taxon>Pentapetalae</taxon>
        <taxon>asterids</taxon>
        <taxon>campanulids</taxon>
        <taxon>Asterales</taxon>
        <taxon>Asteraceae</taxon>
        <taxon>Asteroideae</taxon>
        <taxon>Anthemideae</taxon>
        <taxon>Anthemidinae</taxon>
        <taxon>Tanacetum</taxon>
    </lineage>
</organism>
<proteinExistence type="predicted"/>
<evidence type="ECO:0000313" key="1">
    <source>
        <dbReference type="EMBL" id="GEU28868.1"/>
    </source>
</evidence>
<comment type="caution">
    <text evidence="1">The sequence shown here is derived from an EMBL/GenBank/DDBJ whole genome shotgun (WGS) entry which is preliminary data.</text>
</comment>
<name>A0A699GJK0_TANCI</name>
<accession>A0A699GJK0</accession>
<dbReference type="AlphaFoldDB" id="A0A699GJK0"/>
<reference evidence="1" key="1">
    <citation type="journal article" date="2019" name="Sci. Rep.">
        <title>Draft genome of Tanacetum cinerariifolium, the natural source of mosquito coil.</title>
        <authorList>
            <person name="Yamashiro T."/>
            <person name="Shiraishi A."/>
            <person name="Satake H."/>
            <person name="Nakayama K."/>
        </authorList>
    </citation>
    <scope>NUCLEOTIDE SEQUENCE</scope>
</reference>